<gene>
    <name evidence="9" type="ORF">EJD97_017113</name>
</gene>
<name>A0A6N2B8E8_SOLCI</name>
<evidence type="ECO:0000256" key="7">
    <source>
        <dbReference type="SAM" id="Phobius"/>
    </source>
</evidence>
<proteinExistence type="predicted"/>
<evidence type="ECO:0000256" key="1">
    <source>
        <dbReference type="ARBA" id="ARBA00004370"/>
    </source>
</evidence>
<comment type="caution">
    <text evidence="9">The sequence shown here is derived from an EMBL/GenBank/DDBJ whole genome shotgun (WGS) entry which is preliminary data.</text>
</comment>
<keyword evidence="4" id="KW-0029">Amino-acid transport</keyword>
<dbReference type="AlphaFoldDB" id="A0A6N2B8E8"/>
<keyword evidence="6 7" id="KW-0472">Membrane</keyword>
<dbReference type="EMBL" id="RXGB01004532">
    <property type="protein sequence ID" value="TMW89491.1"/>
    <property type="molecule type" value="Genomic_DNA"/>
</dbReference>
<evidence type="ECO:0000313" key="9">
    <source>
        <dbReference type="EMBL" id="TMW89491.1"/>
    </source>
</evidence>
<evidence type="ECO:0000256" key="6">
    <source>
        <dbReference type="ARBA" id="ARBA00023136"/>
    </source>
</evidence>
<dbReference type="GO" id="GO:0016020">
    <property type="term" value="C:membrane"/>
    <property type="evidence" value="ECO:0007669"/>
    <property type="project" value="UniProtKB-SubCell"/>
</dbReference>
<accession>A0A6N2B8E8</accession>
<evidence type="ECO:0000256" key="4">
    <source>
        <dbReference type="ARBA" id="ARBA00022970"/>
    </source>
</evidence>
<evidence type="ECO:0000256" key="3">
    <source>
        <dbReference type="ARBA" id="ARBA00022692"/>
    </source>
</evidence>
<organism evidence="9">
    <name type="scientific">Solanum chilense</name>
    <name type="common">Tomato</name>
    <name type="synonym">Lycopersicon chilense</name>
    <dbReference type="NCBI Taxonomy" id="4083"/>
    <lineage>
        <taxon>Eukaryota</taxon>
        <taxon>Viridiplantae</taxon>
        <taxon>Streptophyta</taxon>
        <taxon>Embryophyta</taxon>
        <taxon>Tracheophyta</taxon>
        <taxon>Spermatophyta</taxon>
        <taxon>Magnoliopsida</taxon>
        <taxon>eudicotyledons</taxon>
        <taxon>Gunneridae</taxon>
        <taxon>Pentapetalae</taxon>
        <taxon>asterids</taxon>
        <taxon>lamiids</taxon>
        <taxon>Solanales</taxon>
        <taxon>Solanaceae</taxon>
        <taxon>Solanoideae</taxon>
        <taxon>Solaneae</taxon>
        <taxon>Solanum</taxon>
        <taxon>Solanum subgen. Lycopersicon</taxon>
    </lineage>
</organism>
<feature type="transmembrane region" description="Helical" evidence="7">
    <location>
        <begin position="153"/>
        <end position="174"/>
    </location>
</feature>
<dbReference type="InterPro" id="IPR013057">
    <property type="entry name" value="AA_transpt_TM"/>
</dbReference>
<sequence length="220" mass="24759">MFLSALGNVAFSYAGHNVVLEIQATIPSTPENPSKKAMWKGVFIAYVIVAICYLPVAFIGYWVFGNGVEDNILLTLHKPVWIVAAANIFVVFHVVGSYQVFAMPVFDMIETFAVKTMKYQPSFSLRFLVRMAFVAFTLFVAITFPFFGGLMGFFGGFALAPTTYYLPCIIWLRLKKPKRFGLSWTINWVCIIVGILLTVLSPIGGMWSIIKSVKTYHFYQ</sequence>
<feature type="transmembrane region" description="Helical" evidence="7">
    <location>
        <begin position="84"/>
        <end position="106"/>
    </location>
</feature>
<evidence type="ECO:0000256" key="5">
    <source>
        <dbReference type="ARBA" id="ARBA00022989"/>
    </source>
</evidence>
<evidence type="ECO:0000259" key="8">
    <source>
        <dbReference type="Pfam" id="PF01490"/>
    </source>
</evidence>
<dbReference type="Pfam" id="PF01490">
    <property type="entry name" value="Aa_trans"/>
    <property type="match status" value="1"/>
</dbReference>
<feature type="transmembrane region" description="Helical" evidence="7">
    <location>
        <begin position="43"/>
        <end position="64"/>
    </location>
</feature>
<comment type="subcellular location">
    <subcellularLocation>
        <location evidence="1">Membrane</location>
    </subcellularLocation>
</comment>
<protein>
    <recommendedName>
        <fullName evidence="8">Amino acid transporter transmembrane domain-containing protein</fullName>
    </recommendedName>
</protein>
<keyword evidence="3 7" id="KW-0812">Transmembrane</keyword>
<evidence type="ECO:0000256" key="2">
    <source>
        <dbReference type="ARBA" id="ARBA00022448"/>
    </source>
</evidence>
<dbReference type="PANTHER" id="PTHR48017">
    <property type="entry name" value="OS05G0424000 PROTEIN-RELATED"/>
    <property type="match status" value="1"/>
</dbReference>
<keyword evidence="5 7" id="KW-1133">Transmembrane helix</keyword>
<feature type="transmembrane region" description="Helical" evidence="7">
    <location>
        <begin position="186"/>
        <end position="210"/>
    </location>
</feature>
<reference evidence="9" key="1">
    <citation type="submission" date="2019-05" db="EMBL/GenBank/DDBJ databases">
        <title>The de novo reference genome and transcriptome assemblies of the wild tomato species Solanum chilense.</title>
        <authorList>
            <person name="Stam R."/>
            <person name="Nosenko T."/>
            <person name="Hoerger A.C."/>
            <person name="Stephan W."/>
            <person name="Seidel M.A."/>
            <person name="Kuhn J.M.M."/>
            <person name="Haberer G."/>
            <person name="Tellier A."/>
        </authorList>
    </citation>
    <scope>NUCLEOTIDE SEQUENCE</scope>
    <source>
        <tissue evidence="9">Mature leaves</tissue>
    </source>
</reference>
<dbReference type="GO" id="GO:0006865">
    <property type="term" value="P:amino acid transport"/>
    <property type="evidence" value="ECO:0007669"/>
    <property type="project" value="UniProtKB-KW"/>
</dbReference>
<feature type="transmembrane region" description="Helical" evidence="7">
    <location>
        <begin position="127"/>
        <end position="147"/>
    </location>
</feature>
<feature type="domain" description="Amino acid transporter transmembrane" evidence="8">
    <location>
        <begin position="2"/>
        <end position="204"/>
    </location>
</feature>
<keyword evidence="2" id="KW-0813">Transport</keyword>